<feature type="transmembrane region" description="Helical" evidence="1">
    <location>
        <begin position="109"/>
        <end position="132"/>
    </location>
</feature>
<keyword evidence="1" id="KW-1133">Transmembrane helix</keyword>
<evidence type="ECO:0000256" key="1">
    <source>
        <dbReference type="SAM" id="Phobius"/>
    </source>
</evidence>
<dbReference type="Pfam" id="PF14340">
    <property type="entry name" value="DUF4395"/>
    <property type="match status" value="1"/>
</dbReference>
<feature type="transmembrane region" description="Helical" evidence="1">
    <location>
        <begin position="38"/>
        <end position="61"/>
    </location>
</feature>
<sequence length="151" mass="16189">MLKQIDVRGARFGALLTTFVLALTLATESWILALWQTAVFAIGATFGPARTPYASIFRAVVKPRLTSSPTFEDERPPRFAQLVGFLFGAVALVGVASGISLLFTLAIAFALAAAFLNATFNFCLGCKVYLLLVRAFKGNKASEISLPAQVK</sequence>
<gene>
    <name evidence="3" type="ORF">UFOPK1506_00796</name>
</gene>
<dbReference type="InterPro" id="IPR025508">
    <property type="entry name" value="DUF4395"/>
</dbReference>
<feature type="transmembrane region" description="Helical" evidence="1">
    <location>
        <begin position="82"/>
        <end position="103"/>
    </location>
</feature>
<dbReference type="AlphaFoldDB" id="A0A6J6CYC6"/>
<organism evidence="3">
    <name type="scientific">freshwater metagenome</name>
    <dbReference type="NCBI Taxonomy" id="449393"/>
    <lineage>
        <taxon>unclassified sequences</taxon>
        <taxon>metagenomes</taxon>
        <taxon>ecological metagenomes</taxon>
    </lineage>
</organism>
<dbReference type="EMBL" id="CAEZSV010000145">
    <property type="protein sequence ID" value="CAB4556641.1"/>
    <property type="molecule type" value="Genomic_DNA"/>
</dbReference>
<feature type="domain" description="DUF4395" evidence="2">
    <location>
        <begin position="5"/>
        <end position="134"/>
    </location>
</feature>
<name>A0A6J6CYC6_9ZZZZ</name>
<evidence type="ECO:0000259" key="2">
    <source>
        <dbReference type="Pfam" id="PF14340"/>
    </source>
</evidence>
<reference evidence="3" key="1">
    <citation type="submission" date="2020-05" db="EMBL/GenBank/DDBJ databases">
        <authorList>
            <person name="Chiriac C."/>
            <person name="Salcher M."/>
            <person name="Ghai R."/>
            <person name="Kavagutti S V."/>
        </authorList>
    </citation>
    <scope>NUCLEOTIDE SEQUENCE</scope>
</reference>
<evidence type="ECO:0000313" key="3">
    <source>
        <dbReference type="EMBL" id="CAB4556641.1"/>
    </source>
</evidence>
<proteinExistence type="predicted"/>
<keyword evidence="1" id="KW-0472">Membrane</keyword>
<accession>A0A6J6CYC6</accession>
<feature type="transmembrane region" description="Helical" evidence="1">
    <location>
        <begin position="12"/>
        <end position="32"/>
    </location>
</feature>
<protein>
    <submittedName>
        <fullName evidence="3">Unannotated protein</fullName>
    </submittedName>
</protein>
<keyword evidence="1" id="KW-0812">Transmembrane</keyword>